<dbReference type="RefSeq" id="WP_310170996.1">
    <property type="nucleotide sequence ID" value="NZ_BAABHE010000002.1"/>
</dbReference>
<dbReference type="SUPFAM" id="SSF101898">
    <property type="entry name" value="NHL repeat"/>
    <property type="match status" value="1"/>
</dbReference>
<dbReference type="InterPro" id="IPR045302">
    <property type="entry name" value="NHL2_NHL_rpt_dom"/>
</dbReference>
<dbReference type="Proteomes" id="UP001183794">
    <property type="component" value="Unassembled WGS sequence"/>
</dbReference>
<feature type="domain" description="Thioredoxin" evidence="1">
    <location>
        <begin position="1"/>
        <end position="151"/>
    </location>
</feature>
<dbReference type="CDD" id="cd14951">
    <property type="entry name" value="NHL-2_like"/>
    <property type="match status" value="1"/>
</dbReference>
<evidence type="ECO:0000259" key="1">
    <source>
        <dbReference type="PROSITE" id="PS51352"/>
    </source>
</evidence>
<dbReference type="Gene3D" id="2.120.10.30">
    <property type="entry name" value="TolB, C-terminal domain"/>
    <property type="match status" value="2"/>
</dbReference>
<gene>
    <name evidence="2" type="ORF">J2S62_000506</name>
</gene>
<dbReference type="InterPro" id="IPR012336">
    <property type="entry name" value="Thioredoxin-like_fold"/>
</dbReference>
<keyword evidence="3" id="KW-1185">Reference proteome</keyword>
<dbReference type="Gene3D" id="3.40.30.10">
    <property type="entry name" value="Glutaredoxin"/>
    <property type="match status" value="1"/>
</dbReference>
<dbReference type="PANTHER" id="PTHR46388:SF2">
    <property type="entry name" value="NHL REPEAT-CONTAINING PROTEIN 2"/>
    <property type="match status" value="1"/>
</dbReference>
<organism evidence="2 3">
    <name type="scientific">Enteractinococcus fodinae</name>
    <dbReference type="NCBI Taxonomy" id="684663"/>
    <lineage>
        <taxon>Bacteria</taxon>
        <taxon>Bacillati</taxon>
        <taxon>Actinomycetota</taxon>
        <taxon>Actinomycetes</taxon>
        <taxon>Micrococcales</taxon>
        <taxon>Micrococcaceae</taxon>
    </lineage>
</organism>
<dbReference type="PROSITE" id="PS51352">
    <property type="entry name" value="THIOREDOXIN_2"/>
    <property type="match status" value="1"/>
</dbReference>
<dbReference type="Pfam" id="PF13905">
    <property type="entry name" value="Thioredoxin_8"/>
    <property type="match status" value="1"/>
</dbReference>
<dbReference type="EMBL" id="JAVDYJ010000001">
    <property type="protein sequence ID" value="MDR7346249.1"/>
    <property type="molecule type" value="Genomic_DNA"/>
</dbReference>
<dbReference type="InterPro" id="IPR011042">
    <property type="entry name" value="6-blade_b-propeller_TolB-like"/>
</dbReference>
<dbReference type="InterPro" id="IPR036249">
    <property type="entry name" value="Thioredoxin-like_sf"/>
</dbReference>
<dbReference type="PANTHER" id="PTHR46388">
    <property type="entry name" value="NHL REPEAT-CONTAINING PROTEIN 2"/>
    <property type="match status" value="1"/>
</dbReference>
<reference evidence="2 3" key="1">
    <citation type="submission" date="2023-07" db="EMBL/GenBank/DDBJ databases">
        <title>Sequencing the genomes of 1000 actinobacteria strains.</title>
        <authorList>
            <person name="Klenk H.-P."/>
        </authorList>
    </citation>
    <scope>NUCLEOTIDE SEQUENCE [LARGE SCALE GENOMIC DNA]</scope>
    <source>
        <strain evidence="2 3">DSM 22966</strain>
    </source>
</reference>
<dbReference type="GO" id="GO:0016853">
    <property type="term" value="F:isomerase activity"/>
    <property type="evidence" value="ECO:0007669"/>
    <property type="project" value="UniProtKB-KW"/>
</dbReference>
<dbReference type="SUPFAM" id="SSF52833">
    <property type="entry name" value="Thioredoxin-like"/>
    <property type="match status" value="1"/>
</dbReference>
<name>A0ABU2AZP9_9MICC</name>
<protein>
    <submittedName>
        <fullName evidence="2">Thiol-disulfide isomerase/thioredoxin</fullName>
    </submittedName>
</protein>
<keyword evidence="2" id="KW-0413">Isomerase</keyword>
<comment type="caution">
    <text evidence="2">The sequence shown here is derived from an EMBL/GenBank/DDBJ whole genome shotgun (WGS) entry which is preliminary data.</text>
</comment>
<evidence type="ECO:0000313" key="3">
    <source>
        <dbReference type="Proteomes" id="UP001183794"/>
    </source>
</evidence>
<sequence>MTSAASTPRIRASELVGETWFNIGDKDLSLKDLRGKIVILDFWAFCCVNCLHVLDELRPLEAKYSDVLVTVGVHSPKFDYEAETSAVAAAIERYDIAHPVINDPELITWQAYTARAWPTLVVVDPEGYVVAHLTGEGHVSGLYSLVEQLIEEHDAKGTLHRGEGPYVAPEPVARDLKFPAKAIALGARGSRNGSFLVADTGHHRLVEVADDLETVLQTIGGNGTGEPIDADTAVADPDKISVRGHADGGREIALFNEPHGLALLPDEVAETVGYDVLVADAVNHRLRAVNLSTGEVNTVAGNGVQRLIDSERIQEESNDDTETVDLAPFDAGALETSLSTPWDVQYSSAEGLAIIAMAGTHQLFSYNPMTKELAVYAGTALEGLTDGPADEAWFAQSSGLSIDANGVLWVADAETSAVRYVIPASQTVSKKPEVGTVVGTGLFDFGFRDGDPEEARLQHPLGVTNLPDGSVLIADTYNHAIRRWAPETINPDGTTKPAEVTTVARDLQEPSDILVETDVDGNAVSIVVVETNAHQLVRIAVPEKFLHVDEGAMQVQRPPTKLVAGDVPINISFAAPKGQKLDDRWGDPTQLTISSTPENLLLEGEGRETGLNRQLKLNPEVSEGVLHVTARAAACDGEPGQPIPDSAACHLYQQDWGIPVTIHTDGDEGAHTALDLDLRGIH</sequence>
<dbReference type="InterPro" id="IPR013766">
    <property type="entry name" value="Thioredoxin_domain"/>
</dbReference>
<accession>A0ABU2AZP9</accession>
<proteinExistence type="predicted"/>
<evidence type="ECO:0000313" key="2">
    <source>
        <dbReference type="EMBL" id="MDR7346249.1"/>
    </source>
</evidence>